<reference evidence="1 2" key="1">
    <citation type="submission" date="2020-02" db="EMBL/GenBank/DDBJ databases">
        <title>Nitrogenibacter mangrovi gen. nov., sp. nov. isolated from mangrove sediment, a denitrifying betaproteobacterium.</title>
        <authorList>
            <person name="Liao H."/>
            <person name="Tian Y."/>
        </authorList>
    </citation>
    <scope>NUCLEOTIDE SEQUENCE [LARGE SCALE GENOMIC DNA]</scope>
    <source>
        <strain evidence="1 2">M9-3-2</strain>
    </source>
</reference>
<organism evidence="1 2">
    <name type="scientific">Nitrogeniibacter mangrovi</name>
    <dbReference type="NCBI Taxonomy" id="2016596"/>
    <lineage>
        <taxon>Bacteria</taxon>
        <taxon>Pseudomonadati</taxon>
        <taxon>Pseudomonadota</taxon>
        <taxon>Betaproteobacteria</taxon>
        <taxon>Rhodocyclales</taxon>
        <taxon>Zoogloeaceae</taxon>
        <taxon>Nitrogeniibacter</taxon>
    </lineage>
</organism>
<protein>
    <submittedName>
        <fullName evidence="1">Uncharacterized protein</fullName>
    </submittedName>
</protein>
<dbReference type="KEGG" id="azq:G3580_08725"/>
<dbReference type="EMBL" id="CP048836">
    <property type="protein sequence ID" value="QID17721.1"/>
    <property type="molecule type" value="Genomic_DNA"/>
</dbReference>
<gene>
    <name evidence="1" type="ORF">G3580_08725</name>
</gene>
<keyword evidence="2" id="KW-1185">Reference proteome</keyword>
<name>A0A6C1B252_9RHOO</name>
<sequence>MADLDAWLGKLPQRLPLTRARMLGERLRGMEAVSYNLRTRLKLVDMLDEALTALSTEIEAQLDLATLPLPRRVQNPLVATLGGLKLLANAYLDLASSMSRRWFKLGTGRQLKSALERGTRAAARRLELAHRAYTIGSTSTWKQIYTLHALAREHGVADAPANAPHLLNIEHTYAHALLLAAADPTCIVPGDLDRVRFYLQRHVQQTRMFQAGEQAEQLQREAHGLFVISNSGHPPVALTRYRRPLQPTQWLLDARQLLARLQSQIDGLRLGVMPARLGLPIAARQSRYVTMLEALHDHWAHPRSRAHGRTRFLPRTDLVVGFDAIRGFMGGFDFRHADDADRTVAGALSDRISEWGILDESPGGFGLRYLCGQAQYVRVGEIVAVRPRERAAILLCIVRRAVNRGASDFDLGLEVIAPSAIPTNIRLPDAFGIGKRDIPVLLLPKVPTLKGRPALVAGIGDAPPGTLITLVQHGQRLALKTGVPVERFQGLELLPLRRS</sequence>
<dbReference type="RefSeq" id="WP_173764884.1">
    <property type="nucleotide sequence ID" value="NZ_CP048836.1"/>
</dbReference>
<dbReference type="AlphaFoldDB" id="A0A6C1B252"/>
<proteinExistence type="predicted"/>
<evidence type="ECO:0000313" key="1">
    <source>
        <dbReference type="EMBL" id="QID17721.1"/>
    </source>
</evidence>
<dbReference type="Proteomes" id="UP000501991">
    <property type="component" value="Chromosome"/>
</dbReference>
<accession>A0A6C1B252</accession>
<evidence type="ECO:0000313" key="2">
    <source>
        <dbReference type="Proteomes" id="UP000501991"/>
    </source>
</evidence>